<dbReference type="Proteomes" id="UP000238348">
    <property type="component" value="Chromosome"/>
</dbReference>
<dbReference type="AlphaFoldDB" id="A0A2L0F947"/>
<evidence type="ECO:0000313" key="4">
    <source>
        <dbReference type="Proteomes" id="UP000238348"/>
    </source>
</evidence>
<reference evidence="3 4" key="1">
    <citation type="submission" date="2015-09" db="EMBL/GenBank/DDBJ databases">
        <title>Sorangium comparison.</title>
        <authorList>
            <person name="Zaburannyi N."/>
            <person name="Bunk B."/>
            <person name="Overmann J."/>
            <person name="Mueller R."/>
        </authorList>
    </citation>
    <scope>NUCLEOTIDE SEQUENCE [LARGE SCALE GENOMIC DNA]</scope>
    <source>
        <strain evidence="3 4">So ce26</strain>
    </source>
</reference>
<evidence type="ECO:0000256" key="2">
    <source>
        <dbReference type="SAM" id="Phobius"/>
    </source>
</evidence>
<feature type="transmembrane region" description="Helical" evidence="2">
    <location>
        <begin position="30"/>
        <end position="52"/>
    </location>
</feature>
<accession>A0A2L0F947</accession>
<gene>
    <name evidence="3" type="ORF">SOCE26_095900</name>
</gene>
<sequence length="185" mass="18470">MLGRLILGIVKGLIVGGLVGFGLAKLGFAAPIAIIAYLAAALAGVLVGLIAGKPIWAKDAKIEAGMKAFVGALLGVGLMFAARKWLTMPVPLPLGELGGANPSLGEAAGTAGTFGGLAITSLAAIAALLGGFYEADNDPSEGDAPGAKQALPAKDKGNKRIAASAAVDDLDDDLEAEPEKKRAKK</sequence>
<name>A0A2L0F947_SORCE</name>
<dbReference type="OrthoDB" id="5525450at2"/>
<feature type="transmembrane region" description="Helical" evidence="2">
    <location>
        <begin position="111"/>
        <end position="133"/>
    </location>
</feature>
<feature type="transmembrane region" description="Helical" evidence="2">
    <location>
        <begin position="64"/>
        <end position="82"/>
    </location>
</feature>
<protein>
    <submittedName>
        <fullName evidence="3">Uncharacterized protein</fullName>
    </submittedName>
</protein>
<keyword evidence="2" id="KW-1133">Transmembrane helix</keyword>
<evidence type="ECO:0000313" key="3">
    <source>
        <dbReference type="EMBL" id="AUX48063.1"/>
    </source>
</evidence>
<keyword evidence="2" id="KW-0812">Transmembrane</keyword>
<organism evidence="3 4">
    <name type="scientific">Sorangium cellulosum</name>
    <name type="common">Polyangium cellulosum</name>
    <dbReference type="NCBI Taxonomy" id="56"/>
    <lineage>
        <taxon>Bacteria</taxon>
        <taxon>Pseudomonadati</taxon>
        <taxon>Myxococcota</taxon>
        <taxon>Polyangia</taxon>
        <taxon>Polyangiales</taxon>
        <taxon>Polyangiaceae</taxon>
        <taxon>Sorangium</taxon>
    </lineage>
</organism>
<dbReference type="RefSeq" id="WP_104985977.1">
    <property type="nucleotide sequence ID" value="NZ_CP012673.1"/>
</dbReference>
<evidence type="ECO:0000256" key="1">
    <source>
        <dbReference type="SAM" id="MobiDB-lite"/>
    </source>
</evidence>
<feature type="transmembrane region" description="Helical" evidence="2">
    <location>
        <begin position="5"/>
        <end position="24"/>
    </location>
</feature>
<feature type="region of interest" description="Disordered" evidence="1">
    <location>
        <begin position="139"/>
        <end position="185"/>
    </location>
</feature>
<dbReference type="EMBL" id="CP012673">
    <property type="protein sequence ID" value="AUX48063.1"/>
    <property type="molecule type" value="Genomic_DNA"/>
</dbReference>
<keyword evidence="2" id="KW-0472">Membrane</keyword>
<proteinExistence type="predicted"/>